<protein>
    <recommendedName>
        <fullName evidence="2">DUF3592 domain-containing protein</fullName>
    </recommendedName>
</protein>
<dbReference type="InterPro" id="IPR021994">
    <property type="entry name" value="DUF3592"/>
</dbReference>
<name>G8LV16_ACECE</name>
<keyword evidence="4" id="KW-1185">Reference proteome</keyword>
<dbReference type="KEGG" id="ccl:Clocl_3063"/>
<dbReference type="EMBL" id="CP003065">
    <property type="protein sequence ID" value="AEV69593.1"/>
    <property type="molecule type" value="Genomic_DNA"/>
</dbReference>
<dbReference type="RefSeq" id="WP_014256138.1">
    <property type="nucleotide sequence ID" value="NC_016627.1"/>
</dbReference>
<evidence type="ECO:0000259" key="2">
    <source>
        <dbReference type="Pfam" id="PF12158"/>
    </source>
</evidence>
<keyword evidence="1" id="KW-0472">Membrane</keyword>
<feature type="transmembrane region" description="Helical" evidence="1">
    <location>
        <begin position="12"/>
        <end position="34"/>
    </location>
</feature>
<keyword evidence="1" id="KW-0812">Transmembrane</keyword>
<dbReference type="Pfam" id="PF12158">
    <property type="entry name" value="DUF3592"/>
    <property type="match status" value="1"/>
</dbReference>
<sequence>MEKKQGSIDTEFKLLIIELIIIFAFVPVLVWVSMITDDGIIQSIIVSCESIMMGILFIIAHFKMNCKKDKNYKKCTGVIVKLPIGRSGLRYPIISYEVDGKVYTVQSRVGHRGIAVFFFKGKKVKVYYDESNLAVAYTKEYISLIIGCLIILAGSMGISGVFYRVFLMPK</sequence>
<organism evidence="3 4">
    <name type="scientific">Acetivibrio clariflavus (strain DSM 19732 / NBRC 101661 / EBR45)</name>
    <name type="common">Clostridium clariflavum</name>
    <dbReference type="NCBI Taxonomy" id="720554"/>
    <lineage>
        <taxon>Bacteria</taxon>
        <taxon>Bacillati</taxon>
        <taxon>Bacillota</taxon>
        <taxon>Clostridia</taxon>
        <taxon>Eubacteriales</taxon>
        <taxon>Oscillospiraceae</taxon>
        <taxon>Acetivibrio</taxon>
    </lineage>
</organism>
<evidence type="ECO:0000313" key="4">
    <source>
        <dbReference type="Proteomes" id="UP000005435"/>
    </source>
</evidence>
<feature type="transmembrane region" description="Helical" evidence="1">
    <location>
        <begin position="40"/>
        <end position="62"/>
    </location>
</feature>
<evidence type="ECO:0000313" key="3">
    <source>
        <dbReference type="EMBL" id="AEV69593.1"/>
    </source>
</evidence>
<proteinExistence type="predicted"/>
<dbReference type="AlphaFoldDB" id="G8LV16"/>
<feature type="domain" description="DUF3592" evidence="2">
    <location>
        <begin position="85"/>
        <end position="136"/>
    </location>
</feature>
<feature type="transmembrane region" description="Helical" evidence="1">
    <location>
        <begin position="141"/>
        <end position="166"/>
    </location>
</feature>
<evidence type="ECO:0000256" key="1">
    <source>
        <dbReference type="SAM" id="Phobius"/>
    </source>
</evidence>
<reference evidence="4" key="1">
    <citation type="submission" date="2011-12" db="EMBL/GenBank/DDBJ databases">
        <title>Complete sequence of Clostridium clariflavum DSM 19732.</title>
        <authorList>
            <consortium name="US DOE Joint Genome Institute"/>
            <person name="Lucas S."/>
            <person name="Han J."/>
            <person name="Lapidus A."/>
            <person name="Cheng J.-F."/>
            <person name="Goodwin L."/>
            <person name="Pitluck S."/>
            <person name="Peters L."/>
            <person name="Teshima H."/>
            <person name="Detter J.C."/>
            <person name="Han C."/>
            <person name="Tapia R."/>
            <person name="Land M."/>
            <person name="Hauser L."/>
            <person name="Kyrpides N."/>
            <person name="Ivanova N."/>
            <person name="Pagani I."/>
            <person name="Kitzmiller T."/>
            <person name="Lynd L."/>
            <person name="Izquierdo J."/>
            <person name="Woyke T."/>
        </authorList>
    </citation>
    <scope>NUCLEOTIDE SEQUENCE [LARGE SCALE GENOMIC DNA]</scope>
    <source>
        <strain evidence="4">DSM 19732 / NBRC 101661 / EBR45</strain>
    </source>
</reference>
<keyword evidence="1" id="KW-1133">Transmembrane helix</keyword>
<reference evidence="3 4" key="2">
    <citation type="journal article" date="2012" name="Stand. Genomic Sci.">
        <title>Complete Genome Sequence of Clostridium clariflavum DSM 19732.</title>
        <authorList>
            <person name="Izquierdo J.A."/>
            <person name="Goodwin L."/>
            <person name="Davenport K.W."/>
            <person name="Teshima H."/>
            <person name="Bruce D."/>
            <person name="Detter C."/>
            <person name="Tapia R."/>
            <person name="Han S."/>
            <person name="Land M."/>
            <person name="Hauser L."/>
            <person name="Jeffries C.D."/>
            <person name="Han J."/>
            <person name="Pitluck S."/>
            <person name="Nolan M."/>
            <person name="Chen A."/>
            <person name="Huntemann M."/>
            <person name="Mavromatis K."/>
            <person name="Mikhailova N."/>
            <person name="Liolios K."/>
            <person name="Woyke T."/>
            <person name="Lynd L.R."/>
        </authorList>
    </citation>
    <scope>NUCLEOTIDE SEQUENCE [LARGE SCALE GENOMIC DNA]</scope>
    <source>
        <strain evidence="4">DSM 19732 / NBRC 101661 / EBR45</strain>
    </source>
</reference>
<gene>
    <name evidence="3" type="ordered locus">Clocl_3063</name>
</gene>
<dbReference type="Proteomes" id="UP000005435">
    <property type="component" value="Chromosome"/>
</dbReference>
<dbReference type="HOGENOM" id="CLU_1591654_0_0_9"/>
<accession>G8LV16</accession>
<dbReference type="STRING" id="720554.Clocl_3063"/>